<feature type="transmembrane region" description="Helical" evidence="2">
    <location>
        <begin position="302"/>
        <end position="325"/>
    </location>
</feature>
<reference evidence="3 4" key="1">
    <citation type="submission" date="2018-06" db="EMBL/GenBank/DDBJ databases">
        <title>Complete genome of Desulfovibrio marinus P48SEP.</title>
        <authorList>
            <person name="Crispim J.S."/>
            <person name="Vidigal P.M.P."/>
            <person name="Silva L.C.F."/>
            <person name="Araujo L.C."/>
            <person name="Laguardia C.N."/>
            <person name="Dias R.S."/>
            <person name="Sousa M.P."/>
            <person name="Paula S.O."/>
            <person name="Silva C."/>
        </authorList>
    </citation>
    <scope>NUCLEOTIDE SEQUENCE [LARGE SCALE GENOMIC DNA]</scope>
    <source>
        <strain evidence="3 4">P48SEP</strain>
    </source>
</reference>
<dbReference type="AlphaFoldDB" id="A0A6P1ZIM7"/>
<name>A0A6P1ZIM7_9BACT</name>
<evidence type="ECO:0000256" key="2">
    <source>
        <dbReference type="SAM" id="Phobius"/>
    </source>
</evidence>
<keyword evidence="2" id="KW-0472">Membrane</keyword>
<feature type="transmembrane region" description="Helical" evidence="2">
    <location>
        <begin position="123"/>
        <end position="141"/>
    </location>
</feature>
<feature type="transmembrane region" description="Helical" evidence="2">
    <location>
        <begin position="99"/>
        <end position="117"/>
    </location>
</feature>
<dbReference type="RefSeq" id="WP_144234782.1">
    <property type="nucleotide sequence ID" value="NZ_QMIF01000003.1"/>
</dbReference>
<comment type="caution">
    <text evidence="3">The sequence shown here is derived from an EMBL/GenBank/DDBJ whole genome shotgun (WGS) entry which is preliminary data.</text>
</comment>
<organism evidence="3 4">
    <name type="scientific">Oceanidesulfovibrio marinus</name>
    <dbReference type="NCBI Taxonomy" id="370038"/>
    <lineage>
        <taxon>Bacteria</taxon>
        <taxon>Pseudomonadati</taxon>
        <taxon>Thermodesulfobacteriota</taxon>
        <taxon>Desulfovibrionia</taxon>
        <taxon>Desulfovibrionales</taxon>
        <taxon>Desulfovibrionaceae</taxon>
        <taxon>Oceanidesulfovibrio</taxon>
    </lineage>
</organism>
<dbReference type="EMBL" id="QMIF01000003">
    <property type="protein sequence ID" value="TVM35222.1"/>
    <property type="molecule type" value="Genomic_DNA"/>
</dbReference>
<evidence type="ECO:0000313" key="4">
    <source>
        <dbReference type="Proteomes" id="UP000434052"/>
    </source>
</evidence>
<evidence type="ECO:0000256" key="1">
    <source>
        <dbReference type="SAM" id="MobiDB-lite"/>
    </source>
</evidence>
<evidence type="ECO:0000313" key="3">
    <source>
        <dbReference type="EMBL" id="TVM35222.1"/>
    </source>
</evidence>
<sequence length="345" mass="36458">MRTRFAATIVLAALLVLCLVLPARYSGRAPLLGAVENATAAHLDASLTNTLVAYGVARALNAGISVVQESELDISPAGLGVTLAAGQVLDPLNDIIERFSWLLLVCAASLGVQRVLLTMGLQVGSGVLLPIALALTLAAIWAPRVGRISLSRIATTAVAASLIVMFAVPLATLANRWTYNAFLAQTYESSMDVVRASEEEIAPKVLTPSEAQPQAVPQNGPPAATAGNSTTNGVESETDALIMDTPGPMPARPRVQGQAQAEDGRSLLESLRDAFSGADEAMDLRGRIDALRAMLDNAMDSIINLIVVFVLNSVLFPLLFLWALVAMTKRLGRIVTTGMHVEERE</sequence>
<gene>
    <name evidence="3" type="ORF">DQK91_07460</name>
</gene>
<accession>A0A6P1ZIM7</accession>
<keyword evidence="2" id="KW-1133">Transmembrane helix</keyword>
<proteinExistence type="predicted"/>
<feature type="region of interest" description="Disordered" evidence="1">
    <location>
        <begin position="206"/>
        <end position="233"/>
    </location>
</feature>
<dbReference type="OrthoDB" id="5293851at2"/>
<dbReference type="Proteomes" id="UP000434052">
    <property type="component" value="Unassembled WGS sequence"/>
</dbReference>
<feature type="transmembrane region" description="Helical" evidence="2">
    <location>
        <begin position="153"/>
        <end position="174"/>
    </location>
</feature>
<protein>
    <submittedName>
        <fullName evidence="3">Uncharacterized protein</fullName>
    </submittedName>
</protein>
<keyword evidence="2" id="KW-0812">Transmembrane</keyword>